<geneLocation type="plasmid" evidence="2 3">
    <name>pHALHY01</name>
</geneLocation>
<dbReference type="EMBL" id="CP002692">
    <property type="protein sequence ID" value="AEE54408.1"/>
    <property type="molecule type" value="Genomic_DNA"/>
</dbReference>
<dbReference type="InterPro" id="IPR002052">
    <property type="entry name" value="DNA_methylase_N6_adenine_CS"/>
</dbReference>
<evidence type="ECO:0000259" key="1">
    <source>
        <dbReference type="Pfam" id="PF13708"/>
    </source>
</evidence>
<dbReference type="Gene3D" id="3.40.50.150">
    <property type="entry name" value="Vaccinia Virus protein VP39"/>
    <property type="match status" value="1"/>
</dbReference>
<dbReference type="InterPro" id="IPR031339">
    <property type="entry name" value="DUF4942"/>
</dbReference>
<dbReference type="PRINTS" id="PR00507">
    <property type="entry name" value="N12N6MTFRASE"/>
</dbReference>
<protein>
    <recommendedName>
        <fullName evidence="1">DUF4942 domain-containing protein</fullName>
    </recommendedName>
</protein>
<dbReference type="GO" id="GO:0008168">
    <property type="term" value="F:methyltransferase activity"/>
    <property type="evidence" value="ECO:0007669"/>
    <property type="project" value="InterPro"/>
</dbReference>
<name>F4L7Q0_HALH1</name>
<dbReference type="SUPFAM" id="SSF53335">
    <property type="entry name" value="S-adenosyl-L-methionine-dependent methyltransferases"/>
    <property type="match status" value="1"/>
</dbReference>
<reference evidence="2 3" key="1">
    <citation type="journal article" date="2011" name="Stand. Genomic Sci.">
        <title>Complete genome sequence of Haliscomenobacter hydrossis type strain (O).</title>
        <authorList>
            <consortium name="US DOE Joint Genome Institute (JGI-PGF)"/>
            <person name="Daligault H."/>
            <person name="Lapidus A."/>
            <person name="Zeytun A."/>
            <person name="Nolan M."/>
            <person name="Lucas S."/>
            <person name="Del Rio T.G."/>
            <person name="Tice H."/>
            <person name="Cheng J.F."/>
            <person name="Tapia R."/>
            <person name="Han C."/>
            <person name="Goodwin L."/>
            <person name="Pitluck S."/>
            <person name="Liolios K."/>
            <person name="Pagani I."/>
            <person name="Ivanova N."/>
            <person name="Huntemann M."/>
            <person name="Mavromatis K."/>
            <person name="Mikhailova N."/>
            <person name="Pati A."/>
            <person name="Chen A."/>
            <person name="Palaniappan K."/>
            <person name="Land M."/>
            <person name="Hauser L."/>
            <person name="Brambilla E.M."/>
            <person name="Rohde M."/>
            <person name="Verbarg S."/>
            <person name="Goker M."/>
            <person name="Bristow J."/>
            <person name="Eisen J.A."/>
            <person name="Markowitz V."/>
            <person name="Hugenholtz P."/>
            <person name="Kyrpides N.C."/>
            <person name="Klenk H.P."/>
            <person name="Woyke T."/>
        </authorList>
    </citation>
    <scope>NUCLEOTIDE SEQUENCE [LARGE SCALE GENOMIC DNA]</scope>
    <source>
        <strain evidence="3">ATCC 27775 / DSM 1100 / LMG 10767 / O</strain>
        <plasmid evidence="3">Plasmid pHALHY01</plasmid>
    </source>
</reference>
<dbReference type="GO" id="GO:0032259">
    <property type="term" value="P:methylation"/>
    <property type="evidence" value="ECO:0007669"/>
    <property type="project" value="InterPro"/>
</dbReference>
<dbReference type="KEGG" id="hhy:Halhy_6592"/>
<dbReference type="CDD" id="cd02440">
    <property type="entry name" value="AdoMet_MTases"/>
    <property type="match status" value="1"/>
</dbReference>
<dbReference type="InterPro" id="IPR029063">
    <property type="entry name" value="SAM-dependent_MTases_sf"/>
</dbReference>
<dbReference type="Pfam" id="PF13708">
    <property type="entry name" value="DUF4942"/>
    <property type="match status" value="1"/>
</dbReference>
<organism evidence="2 3">
    <name type="scientific">Haliscomenobacter hydrossis (strain ATCC 27775 / DSM 1100 / LMG 10767 / O)</name>
    <dbReference type="NCBI Taxonomy" id="760192"/>
    <lineage>
        <taxon>Bacteria</taxon>
        <taxon>Pseudomonadati</taxon>
        <taxon>Bacteroidota</taxon>
        <taxon>Saprospiria</taxon>
        <taxon>Saprospirales</taxon>
        <taxon>Haliscomenobacteraceae</taxon>
        <taxon>Haliscomenobacter</taxon>
    </lineage>
</organism>
<evidence type="ECO:0000313" key="3">
    <source>
        <dbReference type="Proteomes" id="UP000008461"/>
    </source>
</evidence>
<sequence>MFNAEFFPTPAWLTEEMLSLVNLRSVHSILEPSAGKGDIIEVIRSKMHRPRIYCCEIDPELQMILNGKGVTILNDDFLSFTAQGYYFDLVVMNPPFSQGVQHLLHAWNIISEGEILCLLNAETIRNPYSEERQLLTKLIADSGQVQFYPRAFADAERQTPVDVALVHLRKVQVACHFDFMEGLKQQAQAPVYDLQTWFSERSQGMALECPDFIRDMVGWQQNAVAAFQELVKCYERLSYYIQPLLQDCVYKLTSMVESALKERIPALKVTEFNLALTDLAWQSLFQQTQFQKVLTARMQENFVKHRQLQGQKVFSEENIRALLELLICNQKSILEQCVLDVFDTMCRYSADNRVYREGWKTNDKYEVRRKVILPGFVECSKYNQSFSLSYHRRDVWLNDVDKALCMLTGQRLEEILSIVDALREAFRDDACREAESAFFKIRYFKKGTLHLVFKDVELHRELNRFVWGKKGWLSEEFV</sequence>
<reference key="2">
    <citation type="submission" date="2011-04" db="EMBL/GenBank/DDBJ databases">
        <title>Complete sequence of plasmid 1 of Haliscomenobacter hydrossis DSM 1100.</title>
        <authorList>
            <consortium name="US DOE Joint Genome Institute (JGI-PGF)"/>
            <person name="Lucas S."/>
            <person name="Han J."/>
            <person name="Lapidus A."/>
            <person name="Bruce D."/>
            <person name="Goodwin L."/>
            <person name="Pitluck S."/>
            <person name="Peters L."/>
            <person name="Kyrpides N."/>
            <person name="Mavromatis K."/>
            <person name="Ivanova N."/>
            <person name="Ovchinnikova G."/>
            <person name="Pagani I."/>
            <person name="Daligault H."/>
            <person name="Detter J.C."/>
            <person name="Han C."/>
            <person name="Land M."/>
            <person name="Hauser L."/>
            <person name="Markowitz V."/>
            <person name="Cheng J.-F."/>
            <person name="Hugenholtz P."/>
            <person name="Woyke T."/>
            <person name="Wu D."/>
            <person name="Verbarg S."/>
            <person name="Frueling A."/>
            <person name="Brambilla E."/>
            <person name="Klenk H.-P."/>
            <person name="Eisen J.A."/>
        </authorList>
    </citation>
    <scope>NUCLEOTIDE SEQUENCE</scope>
    <source>
        <strain>DSM 1100</strain>
    </source>
</reference>
<keyword evidence="2" id="KW-0614">Plasmid</keyword>
<gene>
    <name evidence="2" type="ordered locus">Halhy_6592</name>
</gene>
<dbReference type="HOGENOM" id="CLU_038341_0_0_10"/>
<dbReference type="OrthoDB" id="270332at2"/>
<evidence type="ECO:0000313" key="2">
    <source>
        <dbReference type="EMBL" id="AEE54408.1"/>
    </source>
</evidence>
<dbReference type="Proteomes" id="UP000008461">
    <property type="component" value="Plasmid pHALHY01"/>
</dbReference>
<dbReference type="PROSITE" id="PS00092">
    <property type="entry name" value="N6_MTASE"/>
    <property type="match status" value="1"/>
</dbReference>
<proteinExistence type="predicted"/>
<keyword evidence="3" id="KW-1185">Reference proteome</keyword>
<dbReference type="GO" id="GO:0003676">
    <property type="term" value="F:nucleic acid binding"/>
    <property type="evidence" value="ECO:0007669"/>
    <property type="project" value="InterPro"/>
</dbReference>
<dbReference type="RefSeq" id="WP_013768925.1">
    <property type="nucleotide sequence ID" value="NC_015511.1"/>
</dbReference>
<dbReference type="AlphaFoldDB" id="F4L7Q0"/>
<feature type="domain" description="DUF4942" evidence="1">
    <location>
        <begin position="276"/>
        <end position="467"/>
    </location>
</feature>
<accession>F4L7Q0</accession>